<feature type="domain" description="Peptidase S9 prolyl oligopeptidase catalytic" evidence="1">
    <location>
        <begin position="181"/>
        <end position="347"/>
    </location>
</feature>
<dbReference type="RefSeq" id="WP_100364547.1">
    <property type="nucleotide sequence ID" value="NZ_PGFF01000001.1"/>
</dbReference>
<sequence length="400" mass="43745">MPASRRWRPRRVAGLAALGAVAASALVGATAAVTTVLVARTVITPPRRRIEDTRVLAVEGDRVVLSRSADATVPGRYSFWFDHGRGHAKLGDIVAHDDRSVTRELLGVDFGDIARARRGRFAGWFWLSPRDLPYEHRQVEIATEVGPAPAWLVPGGDGSDWVIQVHGRAVRRSEALRAIPVFHDAGYTSLLISYRNDGDAPESGDGRYALGDREWRDVEAAMRFALEHGATRIVLMGWSMGGATVLQAVTRSTVADAVVGVILESPVVDWVTTLTYQSEELGLPPAIRRGVIALLGGRRGHRLAGLAEPIDFARLDLVANADELHVPTLILHSDDDGFVPVTASRALALARPDTVTFEAFTVARHTKLWNYDADRWNAAIGSWLTRLRESSGRTTSPRRR</sequence>
<organism evidence="2 3">
    <name type="scientific">Diaminobutyricimonas aerilata</name>
    <dbReference type="NCBI Taxonomy" id="1162967"/>
    <lineage>
        <taxon>Bacteria</taxon>
        <taxon>Bacillati</taxon>
        <taxon>Actinomycetota</taxon>
        <taxon>Actinomycetes</taxon>
        <taxon>Micrococcales</taxon>
        <taxon>Microbacteriaceae</taxon>
        <taxon>Diaminobutyricimonas</taxon>
    </lineage>
</organism>
<evidence type="ECO:0000313" key="2">
    <source>
        <dbReference type="EMBL" id="PJJ72345.1"/>
    </source>
</evidence>
<dbReference type="AlphaFoldDB" id="A0A2M9CKC3"/>
<evidence type="ECO:0000313" key="3">
    <source>
        <dbReference type="Proteomes" id="UP000228758"/>
    </source>
</evidence>
<dbReference type="InterPro" id="IPR029058">
    <property type="entry name" value="AB_hydrolase_fold"/>
</dbReference>
<dbReference type="InterPro" id="IPR001375">
    <property type="entry name" value="Peptidase_S9_cat"/>
</dbReference>
<dbReference type="Gene3D" id="3.40.50.1820">
    <property type="entry name" value="alpha/beta hydrolase"/>
    <property type="match status" value="1"/>
</dbReference>
<name>A0A2M9CKC3_9MICO</name>
<evidence type="ECO:0000259" key="1">
    <source>
        <dbReference type="Pfam" id="PF00326"/>
    </source>
</evidence>
<dbReference type="OrthoDB" id="8111537at2"/>
<protein>
    <recommendedName>
        <fullName evidence="1">Peptidase S9 prolyl oligopeptidase catalytic domain-containing protein</fullName>
    </recommendedName>
</protein>
<reference evidence="2 3" key="1">
    <citation type="submission" date="2017-11" db="EMBL/GenBank/DDBJ databases">
        <title>Genomic Encyclopedia of Archaeal and Bacterial Type Strains, Phase II (KMG-II): From Individual Species to Whole Genera.</title>
        <authorList>
            <person name="Goeker M."/>
        </authorList>
    </citation>
    <scope>NUCLEOTIDE SEQUENCE [LARGE SCALE GENOMIC DNA]</scope>
    <source>
        <strain evidence="2 3">DSM 27393</strain>
    </source>
</reference>
<accession>A0A2M9CKC3</accession>
<dbReference type="GO" id="GO:0008236">
    <property type="term" value="F:serine-type peptidase activity"/>
    <property type="evidence" value="ECO:0007669"/>
    <property type="project" value="InterPro"/>
</dbReference>
<gene>
    <name evidence="2" type="ORF">CLV46_1916</name>
</gene>
<proteinExistence type="predicted"/>
<dbReference type="GO" id="GO:0006508">
    <property type="term" value="P:proteolysis"/>
    <property type="evidence" value="ECO:0007669"/>
    <property type="project" value="InterPro"/>
</dbReference>
<dbReference type="Pfam" id="PF00326">
    <property type="entry name" value="Peptidase_S9"/>
    <property type="match status" value="1"/>
</dbReference>
<comment type="caution">
    <text evidence="2">The sequence shown here is derived from an EMBL/GenBank/DDBJ whole genome shotgun (WGS) entry which is preliminary data.</text>
</comment>
<dbReference type="Proteomes" id="UP000228758">
    <property type="component" value="Unassembled WGS sequence"/>
</dbReference>
<dbReference type="EMBL" id="PGFF01000001">
    <property type="protein sequence ID" value="PJJ72345.1"/>
    <property type="molecule type" value="Genomic_DNA"/>
</dbReference>
<dbReference type="PANTHER" id="PTHR12277">
    <property type="entry name" value="ALPHA/BETA HYDROLASE DOMAIN-CONTAINING PROTEIN"/>
    <property type="match status" value="1"/>
</dbReference>
<dbReference type="PANTHER" id="PTHR12277:SF79">
    <property type="entry name" value="XAA-PRO DIPEPTIDYL-PEPTIDASE-RELATED"/>
    <property type="match status" value="1"/>
</dbReference>
<keyword evidence="3" id="KW-1185">Reference proteome</keyword>
<dbReference type="SUPFAM" id="SSF53474">
    <property type="entry name" value="alpha/beta-Hydrolases"/>
    <property type="match status" value="1"/>
</dbReference>